<keyword evidence="2" id="KW-1185">Reference proteome</keyword>
<accession>A0ACA9N875</accession>
<comment type="caution">
    <text evidence="1">The sequence shown here is derived from an EMBL/GenBank/DDBJ whole genome shotgun (WGS) entry which is preliminary data.</text>
</comment>
<sequence length="204" mass="23318">MFAISIFRNEISKRRPLKPLLISSIAFKQVSNLYVGLQFKHWDHDQKLNKNGGVYKYIFECQHAGNPQTKKKTIEPSQQHNRKSIKTNCTCFINICWPLSLPAPSITKLNLTHFGHTLCSDSHFRKGDITDPEQDPENDVSNLLKILRTLKKEDPTWFIAEYFQALMSDKTTSLYIWVLNNLIAATDNSPLLTIFSDCDTGLGS</sequence>
<evidence type="ECO:0000313" key="2">
    <source>
        <dbReference type="Proteomes" id="UP000789920"/>
    </source>
</evidence>
<dbReference type="Proteomes" id="UP000789920">
    <property type="component" value="Unassembled WGS sequence"/>
</dbReference>
<gene>
    <name evidence="1" type="ORF">RPERSI_LOCUS7329</name>
</gene>
<proteinExistence type="predicted"/>
<reference evidence="1" key="1">
    <citation type="submission" date="2021-06" db="EMBL/GenBank/DDBJ databases">
        <authorList>
            <person name="Kallberg Y."/>
            <person name="Tangrot J."/>
            <person name="Rosling A."/>
        </authorList>
    </citation>
    <scope>NUCLEOTIDE SEQUENCE</scope>
    <source>
        <strain evidence="1">MA461A</strain>
    </source>
</reference>
<evidence type="ECO:0000313" key="1">
    <source>
        <dbReference type="EMBL" id="CAG8637108.1"/>
    </source>
</evidence>
<organism evidence="1 2">
    <name type="scientific">Racocetra persica</name>
    <dbReference type="NCBI Taxonomy" id="160502"/>
    <lineage>
        <taxon>Eukaryota</taxon>
        <taxon>Fungi</taxon>
        <taxon>Fungi incertae sedis</taxon>
        <taxon>Mucoromycota</taxon>
        <taxon>Glomeromycotina</taxon>
        <taxon>Glomeromycetes</taxon>
        <taxon>Diversisporales</taxon>
        <taxon>Gigasporaceae</taxon>
        <taxon>Racocetra</taxon>
    </lineage>
</organism>
<dbReference type="EMBL" id="CAJVQC010012325">
    <property type="protein sequence ID" value="CAG8637108.1"/>
    <property type="molecule type" value="Genomic_DNA"/>
</dbReference>
<protein>
    <submittedName>
        <fullName evidence="1">31992_t:CDS:1</fullName>
    </submittedName>
</protein>
<feature type="non-terminal residue" evidence="1">
    <location>
        <position position="204"/>
    </location>
</feature>
<name>A0ACA9N875_9GLOM</name>